<keyword evidence="5 7" id="KW-0687">Ribonucleoprotein</keyword>
<comment type="caution">
    <text evidence="9">The sequence shown here is derived from an EMBL/GenBank/DDBJ whole genome shotgun (WGS) entry which is preliminary data.</text>
</comment>
<dbReference type="GO" id="GO:0019843">
    <property type="term" value="F:rRNA binding"/>
    <property type="evidence" value="ECO:0007669"/>
    <property type="project" value="UniProtKB-UniRule"/>
</dbReference>
<keyword evidence="2 7" id="KW-0699">rRNA-binding</keyword>
<keyword evidence="4 7" id="KW-0689">Ribosomal protein</keyword>
<dbReference type="Gene3D" id="6.10.160.10">
    <property type="match status" value="1"/>
</dbReference>
<dbReference type="GO" id="GO:0003735">
    <property type="term" value="F:structural constituent of ribosome"/>
    <property type="evidence" value="ECO:0007669"/>
    <property type="project" value="InterPro"/>
</dbReference>
<evidence type="ECO:0000256" key="2">
    <source>
        <dbReference type="ARBA" id="ARBA00022730"/>
    </source>
</evidence>
<keyword evidence="10" id="KW-1185">Reference proteome</keyword>
<dbReference type="SUPFAM" id="SSF74731">
    <property type="entry name" value="Ribosomal protein L20"/>
    <property type="match status" value="1"/>
</dbReference>
<dbReference type="InterPro" id="IPR005813">
    <property type="entry name" value="Ribosomal_bL20"/>
</dbReference>
<evidence type="ECO:0000256" key="8">
    <source>
        <dbReference type="RuleBase" id="RU000560"/>
    </source>
</evidence>
<dbReference type="InterPro" id="IPR035566">
    <property type="entry name" value="Ribosomal_protein_bL20_C"/>
</dbReference>
<dbReference type="Pfam" id="PF00453">
    <property type="entry name" value="Ribosomal_L20"/>
    <property type="match status" value="1"/>
</dbReference>
<dbReference type="GO" id="GO:1990904">
    <property type="term" value="C:ribonucleoprotein complex"/>
    <property type="evidence" value="ECO:0007669"/>
    <property type="project" value="UniProtKB-KW"/>
</dbReference>
<dbReference type="GO" id="GO:0005840">
    <property type="term" value="C:ribosome"/>
    <property type="evidence" value="ECO:0007669"/>
    <property type="project" value="UniProtKB-KW"/>
</dbReference>
<dbReference type="RefSeq" id="WP_133316849.1">
    <property type="nucleotide sequence ID" value="NZ_SMTL01000003.1"/>
</dbReference>
<name>A0A4R5UHS0_9HYPH</name>
<dbReference type="PANTHER" id="PTHR10986">
    <property type="entry name" value="39S RIBOSOMAL PROTEIN L20"/>
    <property type="match status" value="1"/>
</dbReference>
<dbReference type="EMBL" id="SMTL01000003">
    <property type="protein sequence ID" value="TDK35427.1"/>
    <property type="molecule type" value="Genomic_DNA"/>
</dbReference>
<evidence type="ECO:0000313" key="9">
    <source>
        <dbReference type="EMBL" id="TDK35427.1"/>
    </source>
</evidence>
<dbReference type="PRINTS" id="PR00062">
    <property type="entry name" value="RIBOSOMALL20"/>
</dbReference>
<dbReference type="NCBIfam" id="TIGR01032">
    <property type="entry name" value="rplT_bact"/>
    <property type="match status" value="1"/>
</dbReference>
<dbReference type="OrthoDB" id="9808966at2"/>
<keyword evidence="3 7" id="KW-0694">RNA-binding</keyword>
<dbReference type="Gene3D" id="1.10.1900.20">
    <property type="entry name" value="Ribosomal protein L20"/>
    <property type="match status" value="1"/>
</dbReference>
<dbReference type="HAMAP" id="MF_00382">
    <property type="entry name" value="Ribosomal_bL20"/>
    <property type="match status" value="1"/>
</dbReference>
<dbReference type="PROSITE" id="PS00937">
    <property type="entry name" value="RIBOSOMAL_L20"/>
    <property type="match status" value="1"/>
</dbReference>
<proteinExistence type="inferred from homology"/>
<protein>
    <recommendedName>
        <fullName evidence="6 7">Large ribosomal subunit protein bL20</fullName>
    </recommendedName>
</protein>
<comment type="function">
    <text evidence="7 8">Binds directly to 23S ribosomal RNA and is necessary for the in vitro assembly process of the 50S ribosomal subunit. It is not involved in the protein synthesizing functions of that subunit.</text>
</comment>
<dbReference type="AlphaFoldDB" id="A0A4R5UHS0"/>
<evidence type="ECO:0000313" key="10">
    <source>
        <dbReference type="Proteomes" id="UP000295238"/>
    </source>
</evidence>
<evidence type="ECO:0000256" key="5">
    <source>
        <dbReference type="ARBA" id="ARBA00023274"/>
    </source>
</evidence>
<sequence>MARVKRGVTSRAKHTKTLKAAKGFYGRRKNTIRAAKAAVDRSRQFATRDRRVKKRNFRALWIQRINAAVRDSGLTYGRFIDGLNKAGIEVDRKVLSDMAIHEPEAFGALVAAAKKALEYLKDAGTTNEFESAVR</sequence>
<evidence type="ECO:0000256" key="7">
    <source>
        <dbReference type="HAMAP-Rule" id="MF_00382"/>
    </source>
</evidence>
<gene>
    <name evidence="7 9" type="primary">rplT</name>
    <name evidence="9" type="ORF">E2F50_14375</name>
</gene>
<dbReference type="CDD" id="cd07026">
    <property type="entry name" value="Ribosomal_L20"/>
    <property type="match status" value="1"/>
</dbReference>
<dbReference type="Proteomes" id="UP000295238">
    <property type="component" value="Unassembled WGS sequence"/>
</dbReference>
<evidence type="ECO:0000256" key="1">
    <source>
        <dbReference type="ARBA" id="ARBA00007698"/>
    </source>
</evidence>
<dbReference type="GO" id="GO:0000027">
    <property type="term" value="P:ribosomal large subunit assembly"/>
    <property type="evidence" value="ECO:0007669"/>
    <property type="project" value="UniProtKB-UniRule"/>
</dbReference>
<dbReference type="FunFam" id="1.10.1900.20:FF:000001">
    <property type="entry name" value="50S ribosomal protein L20"/>
    <property type="match status" value="1"/>
</dbReference>
<dbReference type="InterPro" id="IPR049946">
    <property type="entry name" value="RIBOSOMAL_L20_CS"/>
</dbReference>
<dbReference type="GO" id="GO:0006412">
    <property type="term" value="P:translation"/>
    <property type="evidence" value="ECO:0007669"/>
    <property type="project" value="InterPro"/>
</dbReference>
<evidence type="ECO:0000256" key="6">
    <source>
        <dbReference type="ARBA" id="ARBA00035172"/>
    </source>
</evidence>
<organism evidence="9 10">
    <name type="scientific">Rhizobium deserti</name>
    <dbReference type="NCBI Taxonomy" id="2547961"/>
    <lineage>
        <taxon>Bacteria</taxon>
        <taxon>Pseudomonadati</taxon>
        <taxon>Pseudomonadota</taxon>
        <taxon>Alphaproteobacteria</taxon>
        <taxon>Hyphomicrobiales</taxon>
        <taxon>Rhizobiaceae</taxon>
        <taxon>Rhizobium/Agrobacterium group</taxon>
        <taxon>Rhizobium</taxon>
    </lineage>
</organism>
<evidence type="ECO:0000256" key="4">
    <source>
        <dbReference type="ARBA" id="ARBA00022980"/>
    </source>
</evidence>
<evidence type="ECO:0000256" key="3">
    <source>
        <dbReference type="ARBA" id="ARBA00022884"/>
    </source>
</evidence>
<accession>A0A4R5UHS0</accession>
<reference evidence="9 10" key="1">
    <citation type="submission" date="2019-03" db="EMBL/GenBank/DDBJ databases">
        <title>Rhizobium sp. nov., an bacterium isolated from biocrust in Mu Us Desert.</title>
        <authorList>
            <person name="Lixiong L."/>
        </authorList>
    </citation>
    <scope>NUCLEOTIDE SEQUENCE [LARGE SCALE GENOMIC DNA]</scope>
    <source>
        <strain evidence="9 10">SPY-1</strain>
    </source>
</reference>
<comment type="similarity">
    <text evidence="1 7 8">Belongs to the bacterial ribosomal protein bL20 family.</text>
</comment>